<evidence type="ECO:0000256" key="2">
    <source>
        <dbReference type="SAM" id="SignalP"/>
    </source>
</evidence>
<keyword evidence="4" id="KW-1185">Reference proteome</keyword>
<gene>
    <name evidence="3" type="ORF">MVEN_01842200</name>
</gene>
<organism evidence="3 4">
    <name type="scientific">Mycena venus</name>
    <dbReference type="NCBI Taxonomy" id="2733690"/>
    <lineage>
        <taxon>Eukaryota</taxon>
        <taxon>Fungi</taxon>
        <taxon>Dikarya</taxon>
        <taxon>Basidiomycota</taxon>
        <taxon>Agaricomycotina</taxon>
        <taxon>Agaricomycetes</taxon>
        <taxon>Agaricomycetidae</taxon>
        <taxon>Agaricales</taxon>
        <taxon>Marasmiineae</taxon>
        <taxon>Mycenaceae</taxon>
        <taxon>Mycena</taxon>
    </lineage>
</organism>
<protein>
    <submittedName>
        <fullName evidence="3">Uncharacterized protein</fullName>
    </submittedName>
</protein>
<dbReference type="Proteomes" id="UP000620124">
    <property type="component" value="Unassembled WGS sequence"/>
</dbReference>
<dbReference type="OrthoDB" id="2929351at2759"/>
<feature type="signal peptide" evidence="2">
    <location>
        <begin position="1"/>
        <end position="19"/>
    </location>
</feature>
<name>A0A8H7CLX2_9AGAR</name>
<reference evidence="3" key="1">
    <citation type="submission" date="2020-05" db="EMBL/GenBank/DDBJ databases">
        <title>Mycena genomes resolve the evolution of fungal bioluminescence.</title>
        <authorList>
            <person name="Tsai I.J."/>
        </authorList>
    </citation>
    <scope>NUCLEOTIDE SEQUENCE</scope>
    <source>
        <strain evidence="3">CCC161011</strain>
    </source>
</reference>
<feature type="chain" id="PRO_5034570181" evidence="2">
    <location>
        <begin position="20"/>
        <end position="185"/>
    </location>
</feature>
<proteinExistence type="predicted"/>
<evidence type="ECO:0000313" key="3">
    <source>
        <dbReference type="EMBL" id="KAF7342520.1"/>
    </source>
</evidence>
<accession>A0A8H7CLX2</accession>
<evidence type="ECO:0000313" key="4">
    <source>
        <dbReference type="Proteomes" id="UP000620124"/>
    </source>
</evidence>
<feature type="region of interest" description="Disordered" evidence="1">
    <location>
        <begin position="136"/>
        <end position="159"/>
    </location>
</feature>
<dbReference type="EMBL" id="JACAZI010000017">
    <property type="protein sequence ID" value="KAF7342520.1"/>
    <property type="molecule type" value="Genomic_DNA"/>
</dbReference>
<keyword evidence="2" id="KW-0732">Signal</keyword>
<dbReference type="AlphaFoldDB" id="A0A8H7CLX2"/>
<comment type="caution">
    <text evidence="3">The sequence shown here is derived from an EMBL/GenBank/DDBJ whole genome shotgun (WGS) entry which is preliminary data.</text>
</comment>
<sequence length="185" mass="18800">MQPIAAAVLLLAHIHVVYGQTLYEVLDPNFTNIMEGTTFISAVGVGADGWTTYEQSGTLSLYVEEGPSTTITAVSVPGRLGGVSLGGGQIAETCAFGPDGRGTCVNRLVQASSTRLDTTFSGSMVPFFTIAALNAPSTSTTPPSQPTGSPSSTPTSAPSSSAPAKVVPIACILVSCVVGTILHIL</sequence>
<evidence type="ECO:0000256" key="1">
    <source>
        <dbReference type="SAM" id="MobiDB-lite"/>
    </source>
</evidence>